<sequence>MDSPPSYDQHLLDRLNALKKSTISLDSSQTPSITKTPKEANPEVDLSARLRSLRNGTSSPSPSPSPSPSRAPASASASQTPSRNPKKAASSQVPSTSSFLSPGSLDQEQEQETDPILDQVALDDKTLDELLADLGGEEWAEVKPEDEGEMGRLLEEARGILFTSADNDNGGNDDITSSDPKSEEKKKTSSGGDGAGYLTRDLDMSVFALDDDDGDDDDDDDRGEERGNEDGKEGANKVEEKAKKRGGLKDESREVQEVIARFMDEAKLVRVPSPDREDGNDSSAPRAEGEEGEDPSFSLPSAPSTLPDPLPQQTLRTKKSLDFETALLSRMAALKGPSSSSSQDPLGLPSAPTSKPISKEVKEGWRKGITDEEIESWCVICQDDATIRCQGCDGDLYCANCWREGHMGPDVGYEERLHRWVKWRKAN</sequence>
<feature type="compositionally biased region" description="Basic and acidic residues" evidence="1">
    <location>
        <begin position="223"/>
        <end position="279"/>
    </location>
</feature>
<organism evidence="2 3">
    <name type="scientific">Cudoniella acicularis</name>
    <dbReference type="NCBI Taxonomy" id="354080"/>
    <lineage>
        <taxon>Eukaryota</taxon>
        <taxon>Fungi</taxon>
        <taxon>Dikarya</taxon>
        <taxon>Ascomycota</taxon>
        <taxon>Pezizomycotina</taxon>
        <taxon>Leotiomycetes</taxon>
        <taxon>Helotiales</taxon>
        <taxon>Tricladiaceae</taxon>
        <taxon>Cudoniella</taxon>
    </lineage>
</organism>
<reference evidence="2 3" key="1">
    <citation type="submission" date="2020-03" db="EMBL/GenBank/DDBJ databases">
        <title>Draft Genome Sequence of Cudoniella acicularis.</title>
        <authorList>
            <person name="Buettner E."/>
            <person name="Kellner H."/>
        </authorList>
    </citation>
    <scope>NUCLEOTIDE SEQUENCE [LARGE SCALE GENOMIC DNA]</scope>
    <source>
        <strain evidence="2 3">DSM 108380</strain>
    </source>
</reference>
<evidence type="ECO:0000256" key="1">
    <source>
        <dbReference type="SAM" id="MobiDB-lite"/>
    </source>
</evidence>
<feature type="compositionally biased region" description="Polar residues" evidence="1">
    <location>
        <begin position="89"/>
        <end position="106"/>
    </location>
</feature>
<evidence type="ECO:0000313" key="2">
    <source>
        <dbReference type="EMBL" id="KAF4636851.1"/>
    </source>
</evidence>
<dbReference type="OrthoDB" id="5407799at2759"/>
<protein>
    <submittedName>
        <fullName evidence="2">Uncharacterized protein</fullName>
    </submittedName>
</protein>
<dbReference type="Pfam" id="PF22586">
    <property type="entry name" value="ANCHR-like_BBOX"/>
    <property type="match status" value="1"/>
</dbReference>
<name>A0A8H4W848_9HELO</name>
<feature type="region of interest" description="Disordered" evidence="1">
    <location>
        <begin position="334"/>
        <end position="361"/>
    </location>
</feature>
<feature type="compositionally biased region" description="Low complexity" evidence="1">
    <location>
        <begin position="70"/>
        <end position="82"/>
    </location>
</feature>
<gene>
    <name evidence="2" type="ORF">G7Y89_g1227</name>
</gene>
<feature type="compositionally biased region" description="Basic and acidic residues" evidence="1">
    <location>
        <begin position="140"/>
        <end position="158"/>
    </location>
</feature>
<accession>A0A8H4W848</accession>
<feature type="compositionally biased region" description="Acidic residues" evidence="1">
    <location>
        <begin position="209"/>
        <end position="222"/>
    </location>
</feature>
<evidence type="ECO:0000313" key="3">
    <source>
        <dbReference type="Proteomes" id="UP000566819"/>
    </source>
</evidence>
<dbReference type="CDD" id="cd19817">
    <property type="entry name" value="Bbox1_ANCHR-like"/>
    <property type="match status" value="1"/>
</dbReference>
<dbReference type="PANTHER" id="PTHR46603:SF1">
    <property type="entry name" value="ABSCISSION_NOCUT CHECKPOINT REGULATOR"/>
    <property type="match status" value="1"/>
</dbReference>
<dbReference type="Proteomes" id="UP000566819">
    <property type="component" value="Unassembled WGS sequence"/>
</dbReference>
<feature type="region of interest" description="Disordered" evidence="1">
    <location>
        <begin position="135"/>
        <end position="312"/>
    </location>
</feature>
<keyword evidence="3" id="KW-1185">Reference proteome</keyword>
<dbReference type="InterPro" id="IPR044553">
    <property type="entry name" value="Bbox1_ANCHR"/>
</dbReference>
<dbReference type="PANTHER" id="PTHR46603">
    <property type="entry name" value="ABSCISSION/NOCUT CHECKPOINT REGULATOR"/>
    <property type="match status" value="1"/>
</dbReference>
<comment type="caution">
    <text evidence="2">The sequence shown here is derived from an EMBL/GenBank/DDBJ whole genome shotgun (WGS) entry which is preliminary data.</text>
</comment>
<dbReference type="SUPFAM" id="SSF57845">
    <property type="entry name" value="B-box zinc-binding domain"/>
    <property type="match status" value="1"/>
</dbReference>
<proteinExistence type="predicted"/>
<dbReference type="EMBL" id="JAAMPI010000046">
    <property type="protein sequence ID" value="KAF4636851.1"/>
    <property type="molecule type" value="Genomic_DNA"/>
</dbReference>
<feature type="region of interest" description="Disordered" evidence="1">
    <location>
        <begin position="22"/>
        <end position="118"/>
    </location>
</feature>
<dbReference type="AlphaFoldDB" id="A0A8H4W848"/>
<feature type="compositionally biased region" description="Polar residues" evidence="1">
    <location>
        <begin position="22"/>
        <end position="35"/>
    </location>
</feature>